<organism evidence="1 2">
    <name type="scientific">Trichinella nelsoni</name>
    <dbReference type="NCBI Taxonomy" id="6336"/>
    <lineage>
        <taxon>Eukaryota</taxon>
        <taxon>Metazoa</taxon>
        <taxon>Ecdysozoa</taxon>
        <taxon>Nematoda</taxon>
        <taxon>Enoplea</taxon>
        <taxon>Dorylaimia</taxon>
        <taxon>Trichinellida</taxon>
        <taxon>Trichinellidae</taxon>
        <taxon>Trichinella</taxon>
    </lineage>
</organism>
<dbReference type="Proteomes" id="UP000054630">
    <property type="component" value="Unassembled WGS sequence"/>
</dbReference>
<proteinExistence type="predicted"/>
<evidence type="ECO:0000313" key="2">
    <source>
        <dbReference type="Proteomes" id="UP000054630"/>
    </source>
</evidence>
<sequence>MTTRSGNFRFCNNVSHALSMRYTIRKLLETPFLVLPPHLRIENADAAESIWKTVGERYSYHMVKTNRYVKKVSTSVLTRLIEISKQYCIVTMFRMSCIICMDMITKTGKFKRNLPEKLNRGYLDFNFR</sequence>
<protein>
    <submittedName>
        <fullName evidence="1">Uncharacterized protein</fullName>
    </submittedName>
</protein>
<evidence type="ECO:0000313" key="1">
    <source>
        <dbReference type="EMBL" id="KRX13827.1"/>
    </source>
</evidence>
<keyword evidence="2" id="KW-1185">Reference proteome</keyword>
<accession>A0A0V0RH55</accession>
<dbReference type="EMBL" id="JYDL01000182">
    <property type="protein sequence ID" value="KRX13827.1"/>
    <property type="molecule type" value="Genomic_DNA"/>
</dbReference>
<comment type="caution">
    <text evidence="1">The sequence shown here is derived from an EMBL/GenBank/DDBJ whole genome shotgun (WGS) entry which is preliminary data.</text>
</comment>
<reference evidence="1 2" key="1">
    <citation type="submission" date="2015-01" db="EMBL/GenBank/DDBJ databases">
        <title>Evolution of Trichinella species and genotypes.</title>
        <authorList>
            <person name="Korhonen P.K."/>
            <person name="Edoardo P."/>
            <person name="Giuseppe L.R."/>
            <person name="Gasser R.B."/>
        </authorList>
    </citation>
    <scope>NUCLEOTIDE SEQUENCE [LARGE SCALE GENOMIC DNA]</scope>
    <source>
        <strain evidence="1">ISS37</strain>
    </source>
</reference>
<dbReference type="AlphaFoldDB" id="A0A0V0RH55"/>
<dbReference type="OrthoDB" id="5936326at2759"/>
<gene>
    <name evidence="1" type="ORF">T07_11021</name>
</gene>
<name>A0A0V0RH55_9BILA</name>